<dbReference type="Pfam" id="PF10403">
    <property type="entry name" value="BHD_1"/>
    <property type="match status" value="1"/>
</dbReference>
<keyword evidence="5" id="KW-0234">DNA repair</keyword>
<keyword evidence="3" id="KW-0227">DNA damage</keyword>
<evidence type="ECO:0008006" key="14">
    <source>
        <dbReference type="Google" id="ProtNLM"/>
    </source>
</evidence>
<dbReference type="NCBIfam" id="TIGR00605">
    <property type="entry name" value="rad4"/>
    <property type="match status" value="1"/>
</dbReference>
<feature type="coiled-coil region" evidence="7">
    <location>
        <begin position="693"/>
        <end position="720"/>
    </location>
</feature>
<evidence type="ECO:0000256" key="3">
    <source>
        <dbReference type="ARBA" id="ARBA00022763"/>
    </source>
</evidence>
<dbReference type="SUPFAM" id="SSF54001">
    <property type="entry name" value="Cysteine proteinases"/>
    <property type="match status" value="1"/>
</dbReference>
<proteinExistence type="inferred from homology"/>
<dbReference type="GO" id="GO:0003697">
    <property type="term" value="F:single-stranded DNA binding"/>
    <property type="evidence" value="ECO:0007669"/>
    <property type="project" value="TreeGrafter"/>
</dbReference>
<feature type="compositionally biased region" description="Basic and acidic residues" evidence="8">
    <location>
        <begin position="31"/>
        <end position="48"/>
    </location>
</feature>
<dbReference type="InterPro" id="IPR018026">
    <property type="entry name" value="DNA_repair_Rad4-like"/>
</dbReference>
<dbReference type="Pfam" id="PF10404">
    <property type="entry name" value="BHD_2"/>
    <property type="match status" value="1"/>
</dbReference>
<dbReference type="RefSeq" id="XP_046065818.1">
    <property type="nucleotide sequence ID" value="XM_046217541.1"/>
</dbReference>
<evidence type="ECO:0000313" key="12">
    <source>
        <dbReference type="EMBL" id="KAH8689464.1"/>
    </source>
</evidence>
<feature type="region of interest" description="Disordered" evidence="8">
    <location>
        <begin position="744"/>
        <end position="908"/>
    </location>
</feature>
<dbReference type="GO" id="GO:0000111">
    <property type="term" value="C:nucleotide-excision repair factor 2 complex"/>
    <property type="evidence" value="ECO:0007669"/>
    <property type="project" value="TreeGrafter"/>
</dbReference>
<keyword evidence="13" id="KW-1185">Reference proteome</keyword>
<feature type="region of interest" description="Disordered" evidence="8">
    <location>
        <begin position="324"/>
        <end position="356"/>
    </location>
</feature>
<dbReference type="InterPro" id="IPR004583">
    <property type="entry name" value="DNA_repair_Rad4"/>
</dbReference>
<evidence type="ECO:0000256" key="8">
    <source>
        <dbReference type="SAM" id="MobiDB-lite"/>
    </source>
</evidence>
<feature type="compositionally biased region" description="Basic and acidic residues" evidence="8">
    <location>
        <begin position="874"/>
        <end position="892"/>
    </location>
</feature>
<feature type="domain" description="Rad4 beta-hairpin" evidence="11">
    <location>
        <begin position="626"/>
        <end position="700"/>
    </location>
</feature>
<sequence>MPRRTTTSGGGRQRPSARGRNDDIPQVYRDMLAEADERAAKEPQTDRPLKRRKVGERSNVQSAGTEDAVPAPAEGVSTRQVQTTYDLDTSSDESDMEWEDIVIPEPGTGTQTNNNAVTNEGLQITLDKSDDKPKATVKRRKPVGASEKSLRLVIHKVHVLCLLSHVSIRNIWCNDDEIQTFLKQMLTRKVIGNLNPRETMLQFNRSTTFIDGLKQASEAFARRFKVTAPGLRRPHWVDAQDCRDRAEAIMREAEMFLSREDYRTQARKLEGSRDFGAQLFCALLRSAAVEARLVCSIQALPFSGVANELVPEKPKRQYIVISSDDHASSSDDLSGLQPNRTKRLSQPQFKKTVPSSSSYTGKPLYFRNQHILTLIERPRHFASSSYPIFWVEAFNEAVQKWVPVDPLVTKSVAKHTRFEPPTSDRLNNMSYVVAFEEDASARDVTRRYAKAFNAKTRKTRVESTKHGERWWATVMGHFEKPFLEDRDEVELSELTAKSAAEPMPKNIQDFKDHPIYALERHLRQNQVIHPKRVTGQVEVTKPGSKQRILEPVYRRADVHVVRSADGWYRHGRDIKLGEQPLKRATARTPKNELEGEFDNTAAKEYPLYAIHQTEIYRPPPVVKGRIPKNAFGNLDIYVPTMIPSGGFHLKHPAAIQAARVLGIDYAEAVTGFKFNGSRGIGVFNGIIVACEYREALEEVIRCMEDEKAEAEEERKSQEALRLWKLFLLKLRIAEKVKRYVFEGEESEDVENVQHSDDDYDGETDEPGSEGGGFLPDSDKGIAQPTSLSRDEKFAPNTNTGDIPAGDGGGFIRDDEEIDGGGFMAESENDDALEPAPVDAIIQPTSTLMKPKSNVPRYQLTVIPNTKKSGTVSDRPSDSTKASKRDPQVKETAQENNAPVDDGRQFSNDVSAVVDTSTWLVPTSESVEAISLVESKPASRVPSPVEVEGDSDSDIEKVSLLSHDPEDEDAEPDWLMSD</sequence>
<gene>
    <name evidence="12" type="ORF">BGW36DRAFT_390908</name>
</gene>
<organism evidence="12 13">
    <name type="scientific">Talaromyces proteolyticus</name>
    <dbReference type="NCBI Taxonomy" id="1131652"/>
    <lineage>
        <taxon>Eukaryota</taxon>
        <taxon>Fungi</taxon>
        <taxon>Dikarya</taxon>
        <taxon>Ascomycota</taxon>
        <taxon>Pezizomycotina</taxon>
        <taxon>Eurotiomycetes</taxon>
        <taxon>Eurotiomycetidae</taxon>
        <taxon>Eurotiales</taxon>
        <taxon>Trichocomaceae</taxon>
        <taxon>Talaromyces</taxon>
        <taxon>Talaromyces sect. Bacilispori</taxon>
    </lineage>
</organism>
<dbReference type="Proteomes" id="UP001201262">
    <property type="component" value="Unassembled WGS sequence"/>
</dbReference>
<feature type="region of interest" description="Disordered" evidence="8">
    <location>
        <begin position="927"/>
        <end position="977"/>
    </location>
</feature>
<dbReference type="GO" id="GO:0005737">
    <property type="term" value="C:cytoplasm"/>
    <property type="evidence" value="ECO:0007669"/>
    <property type="project" value="TreeGrafter"/>
</dbReference>
<dbReference type="SMART" id="SM01032">
    <property type="entry name" value="BHD_3"/>
    <property type="match status" value="1"/>
</dbReference>
<feature type="region of interest" description="Disordered" evidence="8">
    <location>
        <begin position="1"/>
        <end position="95"/>
    </location>
</feature>
<evidence type="ECO:0000313" key="13">
    <source>
        <dbReference type="Proteomes" id="UP001201262"/>
    </source>
</evidence>
<dbReference type="Gene3D" id="3.90.260.10">
    <property type="entry name" value="Transglutaminase-like"/>
    <property type="match status" value="1"/>
</dbReference>
<dbReference type="GO" id="GO:0006289">
    <property type="term" value="P:nucleotide-excision repair"/>
    <property type="evidence" value="ECO:0007669"/>
    <property type="project" value="InterPro"/>
</dbReference>
<dbReference type="GO" id="GO:0071942">
    <property type="term" value="C:XPC complex"/>
    <property type="evidence" value="ECO:0007669"/>
    <property type="project" value="TreeGrafter"/>
</dbReference>
<dbReference type="InterPro" id="IPR038765">
    <property type="entry name" value="Papain-like_cys_pep_sf"/>
</dbReference>
<protein>
    <recommendedName>
        <fullName evidence="14">Rad4-domain-containing protein</fullName>
    </recommendedName>
</protein>
<evidence type="ECO:0000259" key="10">
    <source>
        <dbReference type="SMART" id="SM01031"/>
    </source>
</evidence>
<dbReference type="InterPro" id="IPR042488">
    <property type="entry name" value="Rad4_BHD3_sf"/>
</dbReference>
<comment type="caution">
    <text evidence="12">The sequence shown here is derived from an EMBL/GenBank/DDBJ whole genome shotgun (WGS) entry which is preliminary data.</text>
</comment>
<dbReference type="InterPro" id="IPR018325">
    <property type="entry name" value="Rad4/PNGase_transGLS-fold"/>
</dbReference>
<dbReference type="InterPro" id="IPR018326">
    <property type="entry name" value="Rad4_beta-hairpin_dom1"/>
</dbReference>
<evidence type="ECO:0000259" key="9">
    <source>
        <dbReference type="SMART" id="SM01030"/>
    </source>
</evidence>
<evidence type="ECO:0000256" key="4">
    <source>
        <dbReference type="ARBA" id="ARBA00023125"/>
    </source>
</evidence>
<feature type="compositionally biased region" description="Polar residues" evidence="8">
    <location>
        <begin position="861"/>
        <end position="873"/>
    </location>
</feature>
<dbReference type="InterPro" id="IPR018328">
    <property type="entry name" value="Rad4_beta-hairpin_dom3"/>
</dbReference>
<comment type="subcellular location">
    <subcellularLocation>
        <location evidence="1">Nucleus</location>
    </subcellularLocation>
</comment>
<feature type="compositionally biased region" description="Polar residues" evidence="8">
    <location>
        <begin position="336"/>
        <end position="356"/>
    </location>
</feature>
<dbReference type="SMART" id="SM01031">
    <property type="entry name" value="BHD_2"/>
    <property type="match status" value="1"/>
</dbReference>
<feature type="compositionally biased region" description="Acidic residues" evidence="8">
    <location>
        <begin position="757"/>
        <end position="767"/>
    </location>
</feature>
<evidence type="ECO:0000256" key="2">
    <source>
        <dbReference type="ARBA" id="ARBA00009525"/>
    </source>
</evidence>
<dbReference type="AlphaFoldDB" id="A0AAD4KDU6"/>
<dbReference type="Gene3D" id="3.30.70.2460">
    <property type="entry name" value="Rad4, beta-hairpin domain BHD3"/>
    <property type="match status" value="1"/>
</dbReference>
<feature type="domain" description="Rad4 beta-hairpin" evidence="9">
    <location>
        <begin position="499"/>
        <end position="559"/>
    </location>
</feature>
<dbReference type="GeneID" id="70247828"/>
<dbReference type="PANTHER" id="PTHR12135">
    <property type="entry name" value="DNA REPAIR PROTEIN XP-C / RAD4"/>
    <property type="match status" value="1"/>
</dbReference>
<dbReference type="Gene3D" id="3.30.60.290">
    <property type="entry name" value="Rad4, beta-hairpin domain BHD2"/>
    <property type="match status" value="1"/>
</dbReference>
<feature type="domain" description="Rad4 beta-hairpin" evidence="10">
    <location>
        <begin position="561"/>
        <end position="619"/>
    </location>
</feature>
<feature type="compositionally biased region" description="Polar residues" evidence="8">
    <location>
        <begin position="77"/>
        <end position="88"/>
    </location>
</feature>
<dbReference type="InterPro" id="IPR036985">
    <property type="entry name" value="Transglutaminase-like_sf"/>
</dbReference>
<dbReference type="GO" id="GO:0006298">
    <property type="term" value="P:mismatch repair"/>
    <property type="evidence" value="ECO:0007669"/>
    <property type="project" value="TreeGrafter"/>
</dbReference>
<comment type="similarity">
    <text evidence="2">Belongs to the XPC family.</text>
</comment>
<evidence type="ECO:0000256" key="5">
    <source>
        <dbReference type="ARBA" id="ARBA00023204"/>
    </source>
</evidence>
<name>A0AAD4KDU6_9EURO</name>
<reference evidence="12" key="1">
    <citation type="submission" date="2021-12" db="EMBL/GenBank/DDBJ databases">
        <title>Convergent genome expansion in fungi linked to evolution of root-endophyte symbiosis.</title>
        <authorList>
            <consortium name="DOE Joint Genome Institute"/>
            <person name="Ke Y.-H."/>
            <person name="Bonito G."/>
            <person name="Liao H.-L."/>
            <person name="Looney B."/>
            <person name="Rojas-Flechas A."/>
            <person name="Nash J."/>
            <person name="Hameed K."/>
            <person name="Schadt C."/>
            <person name="Martin F."/>
            <person name="Crous P.W."/>
            <person name="Miettinen O."/>
            <person name="Magnuson J.K."/>
            <person name="Labbe J."/>
            <person name="Jacobson D."/>
            <person name="Doktycz M.J."/>
            <person name="Veneault-Fourrey C."/>
            <person name="Kuo A."/>
            <person name="Mondo S."/>
            <person name="Calhoun S."/>
            <person name="Riley R."/>
            <person name="Ohm R."/>
            <person name="LaButti K."/>
            <person name="Andreopoulos B."/>
            <person name="Pangilinan J."/>
            <person name="Nolan M."/>
            <person name="Tritt A."/>
            <person name="Clum A."/>
            <person name="Lipzen A."/>
            <person name="Daum C."/>
            <person name="Barry K."/>
            <person name="Grigoriev I.V."/>
            <person name="Vilgalys R."/>
        </authorList>
    </citation>
    <scope>NUCLEOTIDE SEQUENCE</scope>
    <source>
        <strain evidence="12">PMI_201</strain>
    </source>
</reference>
<dbReference type="Pfam" id="PF10405">
    <property type="entry name" value="BHD_3"/>
    <property type="match status" value="1"/>
</dbReference>
<dbReference type="PANTHER" id="PTHR12135:SF0">
    <property type="entry name" value="DNA REPAIR PROTEIN COMPLEMENTING XP-C CELLS"/>
    <property type="match status" value="1"/>
</dbReference>
<keyword evidence="7" id="KW-0175">Coiled coil</keyword>
<dbReference type="Gene3D" id="2.20.20.110">
    <property type="entry name" value="Rad4, beta-hairpin domain BHD1"/>
    <property type="match status" value="1"/>
</dbReference>
<accession>A0AAD4KDU6</accession>
<keyword evidence="4" id="KW-0238">DNA-binding</keyword>
<evidence type="ECO:0000259" key="11">
    <source>
        <dbReference type="SMART" id="SM01032"/>
    </source>
</evidence>
<evidence type="ECO:0000256" key="6">
    <source>
        <dbReference type="ARBA" id="ARBA00023242"/>
    </source>
</evidence>
<dbReference type="EMBL" id="JAJTJA010000015">
    <property type="protein sequence ID" value="KAH8689464.1"/>
    <property type="molecule type" value="Genomic_DNA"/>
</dbReference>
<dbReference type="GO" id="GO:0003684">
    <property type="term" value="F:damaged DNA binding"/>
    <property type="evidence" value="ECO:0007669"/>
    <property type="project" value="InterPro"/>
</dbReference>
<evidence type="ECO:0000256" key="7">
    <source>
        <dbReference type="SAM" id="Coils"/>
    </source>
</evidence>
<dbReference type="Pfam" id="PF03835">
    <property type="entry name" value="Rad4"/>
    <property type="match status" value="1"/>
</dbReference>
<keyword evidence="6" id="KW-0539">Nucleus</keyword>
<dbReference type="SMART" id="SM01030">
    <property type="entry name" value="BHD_1"/>
    <property type="match status" value="1"/>
</dbReference>
<evidence type="ECO:0000256" key="1">
    <source>
        <dbReference type="ARBA" id="ARBA00004123"/>
    </source>
</evidence>
<dbReference type="InterPro" id="IPR018327">
    <property type="entry name" value="BHD_2"/>
</dbReference>